<keyword evidence="7 8" id="KW-0472">Membrane</keyword>
<feature type="transmembrane region" description="Helical" evidence="8">
    <location>
        <begin position="249"/>
        <end position="269"/>
    </location>
</feature>
<keyword evidence="11" id="KW-1185">Reference proteome</keyword>
<dbReference type="CDD" id="cd06261">
    <property type="entry name" value="TM_PBP2"/>
    <property type="match status" value="2"/>
</dbReference>
<dbReference type="GO" id="GO:0055085">
    <property type="term" value="P:transmembrane transport"/>
    <property type="evidence" value="ECO:0007669"/>
    <property type="project" value="InterPro"/>
</dbReference>
<feature type="transmembrane region" description="Helical" evidence="8">
    <location>
        <begin position="66"/>
        <end position="85"/>
    </location>
</feature>
<keyword evidence="3" id="KW-1003">Cell membrane</keyword>
<dbReference type="RefSeq" id="WP_138689744.1">
    <property type="nucleotide sequence ID" value="NZ_JBHSAZ010000089.1"/>
</dbReference>
<evidence type="ECO:0000256" key="1">
    <source>
        <dbReference type="ARBA" id="ARBA00004429"/>
    </source>
</evidence>
<dbReference type="Gene3D" id="1.10.3720.10">
    <property type="entry name" value="MetI-like"/>
    <property type="match status" value="2"/>
</dbReference>
<feature type="transmembrane region" description="Helical" evidence="8">
    <location>
        <begin position="97"/>
        <end position="121"/>
    </location>
</feature>
<evidence type="ECO:0000313" key="11">
    <source>
        <dbReference type="Proteomes" id="UP000306628"/>
    </source>
</evidence>
<gene>
    <name evidence="10" type="ORF">ETD85_12015</name>
</gene>
<keyword evidence="4" id="KW-0997">Cell inner membrane</keyword>
<dbReference type="Pfam" id="PF00528">
    <property type="entry name" value="BPD_transp_1"/>
    <property type="match status" value="2"/>
</dbReference>
<feature type="transmembrane region" description="Helical" evidence="8">
    <location>
        <begin position="552"/>
        <end position="571"/>
    </location>
</feature>
<reference evidence="10 11" key="1">
    <citation type="submission" date="2019-05" db="EMBL/GenBank/DDBJ databases">
        <title>Draft genome sequence of Nonomuraea zeae DSM 100528.</title>
        <authorList>
            <person name="Saricaoglu S."/>
            <person name="Isik K."/>
        </authorList>
    </citation>
    <scope>NUCLEOTIDE SEQUENCE [LARGE SCALE GENOMIC DNA]</scope>
    <source>
        <strain evidence="10 11">DSM 100528</strain>
    </source>
</reference>
<keyword evidence="6 8" id="KW-1133">Transmembrane helix</keyword>
<organism evidence="10 11">
    <name type="scientific">Nonomuraea zeae</name>
    <dbReference type="NCBI Taxonomy" id="1642303"/>
    <lineage>
        <taxon>Bacteria</taxon>
        <taxon>Bacillati</taxon>
        <taxon>Actinomycetota</taxon>
        <taxon>Actinomycetes</taxon>
        <taxon>Streptosporangiales</taxon>
        <taxon>Streptosporangiaceae</taxon>
        <taxon>Nonomuraea</taxon>
    </lineage>
</organism>
<dbReference type="OrthoDB" id="6496035at2"/>
<evidence type="ECO:0000256" key="2">
    <source>
        <dbReference type="ARBA" id="ARBA00022448"/>
    </source>
</evidence>
<dbReference type="EMBL" id="VCKX01000028">
    <property type="protein sequence ID" value="TMR35946.1"/>
    <property type="molecule type" value="Genomic_DNA"/>
</dbReference>
<feature type="transmembrane region" description="Helical" evidence="8">
    <location>
        <begin position="141"/>
        <end position="165"/>
    </location>
</feature>
<comment type="caution">
    <text evidence="10">The sequence shown here is derived from an EMBL/GenBank/DDBJ whole genome shotgun (WGS) entry which is preliminary data.</text>
</comment>
<evidence type="ECO:0000256" key="4">
    <source>
        <dbReference type="ARBA" id="ARBA00022519"/>
    </source>
</evidence>
<comment type="subcellular location">
    <subcellularLocation>
        <location evidence="1">Cell inner membrane</location>
        <topology evidence="1">Multi-pass membrane protein</topology>
    </subcellularLocation>
    <subcellularLocation>
        <location evidence="8">Cell membrane</location>
        <topology evidence="8">Multi-pass membrane protein</topology>
    </subcellularLocation>
</comment>
<dbReference type="PROSITE" id="PS50928">
    <property type="entry name" value="ABC_TM1"/>
    <property type="match status" value="2"/>
</dbReference>
<comment type="similarity">
    <text evidence="8">Belongs to the binding-protein-dependent transport system permease family.</text>
</comment>
<evidence type="ECO:0000313" key="10">
    <source>
        <dbReference type="EMBL" id="TMR35946.1"/>
    </source>
</evidence>
<evidence type="ECO:0000256" key="3">
    <source>
        <dbReference type="ARBA" id="ARBA00022475"/>
    </source>
</evidence>
<feature type="transmembrane region" description="Helical" evidence="8">
    <location>
        <begin position="12"/>
        <end position="36"/>
    </location>
</feature>
<dbReference type="GO" id="GO:0005886">
    <property type="term" value="C:plasma membrane"/>
    <property type="evidence" value="ECO:0007669"/>
    <property type="project" value="UniProtKB-SubCell"/>
</dbReference>
<dbReference type="PANTHER" id="PTHR43357">
    <property type="entry name" value="INNER MEMBRANE ABC TRANSPORTER PERMEASE PROTEIN YDCV"/>
    <property type="match status" value="1"/>
</dbReference>
<feature type="domain" description="ABC transmembrane type-1" evidence="9">
    <location>
        <begin position="62"/>
        <end position="266"/>
    </location>
</feature>
<feature type="transmembrane region" description="Helical" evidence="8">
    <location>
        <begin position="499"/>
        <end position="520"/>
    </location>
</feature>
<feature type="transmembrane region" description="Helical" evidence="8">
    <location>
        <begin position="324"/>
        <end position="352"/>
    </location>
</feature>
<evidence type="ECO:0000256" key="6">
    <source>
        <dbReference type="ARBA" id="ARBA00022989"/>
    </source>
</evidence>
<protein>
    <submittedName>
        <fullName evidence="10">ABC transporter permease subunit</fullName>
    </submittedName>
</protein>
<proteinExistence type="inferred from homology"/>
<evidence type="ECO:0000256" key="8">
    <source>
        <dbReference type="RuleBase" id="RU363032"/>
    </source>
</evidence>
<dbReference type="Proteomes" id="UP000306628">
    <property type="component" value="Unassembled WGS sequence"/>
</dbReference>
<sequence>MRRTDSAQPRGWGALALPAVLFITIVYVVPMAMLLVRSVVNEESGLGAYTGLLGDPGFLAVLRNTAVLSLVSAVLCVLIGFPIALTIARSRGLFRAFLFICVVAPYLTSVLIRVFAIQVLLGTEGIVNNVLVAIGLDRADLLFNSFAVIVGLVHSEIPIVVLVLVPVIEKVDVNRLLAARSLGAGPAEAFARIFLPATRPGLQVAFVLALVYSAGSFAVPQLLGGNAAGMAGSFVYGAVSQEGDTASGAAASVMLSVAIMAVLVLFTLLTRQKIQNVVAPQLMSAAPAGPAEPGRPRRGGSGRYARRSVTGLAARLLDRSRISYVPGIVPAVATVLAILVLLPQLLAIPISFAGTRALVFPPNSYSTQWWANMFTAGWLRPLGVSVLVGVLSAVCATGLGILAAIGIGRARSKVVRALSLPYLLLPVLFPAVVAAAAFFISFLRVGLIDTEAGFVLSHIAITLPQAFIIGFAGVQAINPDYENAAASLGASRLRTLRRILLPLLAGQVLAALFLTFVTSFDESTIAIFLSGIDVQTLPSRIFEALALQTDPTVGVTAVLFMAVVSVGAVAWQVTKRLRRRTSPGTATERNAA</sequence>
<dbReference type="InterPro" id="IPR035906">
    <property type="entry name" value="MetI-like_sf"/>
</dbReference>
<name>A0A5S4GSP8_9ACTN</name>
<evidence type="ECO:0000259" key="9">
    <source>
        <dbReference type="PROSITE" id="PS50928"/>
    </source>
</evidence>
<feature type="transmembrane region" description="Helical" evidence="8">
    <location>
        <begin position="202"/>
        <end position="223"/>
    </location>
</feature>
<dbReference type="AlphaFoldDB" id="A0A5S4GSP8"/>
<dbReference type="PANTHER" id="PTHR43357:SF4">
    <property type="entry name" value="INNER MEMBRANE ABC TRANSPORTER PERMEASE PROTEIN YDCV"/>
    <property type="match status" value="1"/>
</dbReference>
<evidence type="ECO:0000256" key="7">
    <source>
        <dbReference type="ARBA" id="ARBA00023136"/>
    </source>
</evidence>
<feature type="transmembrane region" description="Helical" evidence="8">
    <location>
        <begin position="420"/>
        <end position="443"/>
    </location>
</feature>
<feature type="transmembrane region" description="Helical" evidence="8">
    <location>
        <begin position="382"/>
        <end position="408"/>
    </location>
</feature>
<accession>A0A5S4GSP8</accession>
<evidence type="ECO:0000256" key="5">
    <source>
        <dbReference type="ARBA" id="ARBA00022692"/>
    </source>
</evidence>
<keyword evidence="2 8" id="KW-0813">Transport</keyword>
<feature type="transmembrane region" description="Helical" evidence="8">
    <location>
        <begin position="455"/>
        <end position="478"/>
    </location>
</feature>
<keyword evidence="5 8" id="KW-0812">Transmembrane</keyword>
<dbReference type="SUPFAM" id="SSF161098">
    <property type="entry name" value="MetI-like"/>
    <property type="match status" value="2"/>
</dbReference>
<feature type="domain" description="ABC transmembrane type-1" evidence="9">
    <location>
        <begin position="382"/>
        <end position="570"/>
    </location>
</feature>
<dbReference type="InterPro" id="IPR000515">
    <property type="entry name" value="MetI-like"/>
</dbReference>